<accession>A0A917ENX0</accession>
<keyword evidence="2" id="KW-1185">Reference proteome</keyword>
<evidence type="ECO:0000313" key="1">
    <source>
        <dbReference type="EMBL" id="GGE64577.1"/>
    </source>
</evidence>
<sequence length="181" mass="19417">MRWESLFDDLEAAFVAEAEAELEAEIAEAVRLERSALRFVDRLRASRGTQVQLQVAGGRRVDLRVGAVGEDWISGAEGPREVLIPAAAVQSAVGLARQGQAEASHVRRRLGITAPLRQLLRDRAQIVILGAEGVLVEGLLMEVGRDALEVLPAPRGELPRRRGAQEAVTVSLAAAVMISSA</sequence>
<gene>
    <name evidence="1" type="ORF">GCM10011401_09620</name>
</gene>
<evidence type="ECO:0000313" key="2">
    <source>
        <dbReference type="Proteomes" id="UP000633136"/>
    </source>
</evidence>
<dbReference type="RefSeq" id="WP_188683235.1">
    <property type="nucleotide sequence ID" value="NZ_BMIS01000003.1"/>
</dbReference>
<proteinExistence type="predicted"/>
<reference evidence="1" key="2">
    <citation type="submission" date="2020-09" db="EMBL/GenBank/DDBJ databases">
        <authorList>
            <person name="Sun Q."/>
            <person name="Zhou Y."/>
        </authorList>
    </citation>
    <scope>NUCLEOTIDE SEQUENCE</scope>
    <source>
        <strain evidence="1">CGMCC 1.15388</strain>
    </source>
</reference>
<evidence type="ECO:0008006" key="3">
    <source>
        <dbReference type="Google" id="ProtNLM"/>
    </source>
</evidence>
<organism evidence="1 2">
    <name type="scientific">Nesterenkonia cremea</name>
    <dbReference type="NCBI Taxonomy" id="1882340"/>
    <lineage>
        <taxon>Bacteria</taxon>
        <taxon>Bacillati</taxon>
        <taxon>Actinomycetota</taxon>
        <taxon>Actinomycetes</taxon>
        <taxon>Micrococcales</taxon>
        <taxon>Micrococcaceae</taxon>
        <taxon>Nesterenkonia</taxon>
    </lineage>
</organism>
<comment type="caution">
    <text evidence="1">The sequence shown here is derived from an EMBL/GenBank/DDBJ whole genome shotgun (WGS) entry which is preliminary data.</text>
</comment>
<dbReference type="EMBL" id="BMIS01000003">
    <property type="protein sequence ID" value="GGE64577.1"/>
    <property type="molecule type" value="Genomic_DNA"/>
</dbReference>
<name>A0A917ENX0_9MICC</name>
<dbReference type="Proteomes" id="UP000633136">
    <property type="component" value="Unassembled WGS sequence"/>
</dbReference>
<dbReference type="AlphaFoldDB" id="A0A917ENX0"/>
<reference evidence="1" key="1">
    <citation type="journal article" date="2014" name="Int. J. Syst. Evol. Microbiol.">
        <title>Complete genome sequence of Corynebacterium casei LMG S-19264T (=DSM 44701T), isolated from a smear-ripened cheese.</title>
        <authorList>
            <consortium name="US DOE Joint Genome Institute (JGI-PGF)"/>
            <person name="Walter F."/>
            <person name="Albersmeier A."/>
            <person name="Kalinowski J."/>
            <person name="Ruckert C."/>
        </authorList>
    </citation>
    <scope>NUCLEOTIDE SEQUENCE</scope>
    <source>
        <strain evidence="1">CGMCC 1.15388</strain>
    </source>
</reference>
<protein>
    <recommendedName>
        <fullName evidence="3">Fis family transcriptional regulator</fullName>
    </recommendedName>
</protein>